<name>A0A9K3KC25_9STRA</name>
<dbReference type="InterPro" id="IPR002347">
    <property type="entry name" value="SDR_fam"/>
</dbReference>
<dbReference type="Pfam" id="PF13561">
    <property type="entry name" value="adh_short_C2"/>
    <property type="match status" value="1"/>
</dbReference>
<keyword evidence="1" id="KW-0560">Oxidoreductase</keyword>
<gene>
    <name evidence="2" type="ORF">IV203_024321</name>
</gene>
<dbReference type="OrthoDB" id="1393670at2759"/>
<dbReference type="AlphaFoldDB" id="A0A9K3KC25"/>
<dbReference type="GO" id="GO:0048038">
    <property type="term" value="F:quinone binding"/>
    <property type="evidence" value="ECO:0007669"/>
    <property type="project" value="TreeGrafter"/>
</dbReference>
<evidence type="ECO:0000313" key="2">
    <source>
        <dbReference type="EMBL" id="KAG7340778.1"/>
    </source>
</evidence>
<reference evidence="2" key="2">
    <citation type="submission" date="2021-04" db="EMBL/GenBank/DDBJ databases">
        <authorList>
            <person name="Podell S."/>
        </authorList>
    </citation>
    <scope>NUCLEOTIDE SEQUENCE</scope>
    <source>
        <strain evidence="2">Hildebrandi</strain>
    </source>
</reference>
<comment type="caution">
    <text evidence="2">The sequence shown here is derived from an EMBL/GenBank/DDBJ whole genome shotgun (WGS) entry which is preliminary data.</text>
</comment>
<dbReference type="InterPro" id="IPR020904">
    <property type="entry name" value="Sc_DH/Rdtase_CS"/>
</dbReference>
<proteinExistence type="predicted"/>
<dbReference type="GO" id="GO:0016616">
    <property type="term" value="F:oxidoreductase activity, acting on the CH-OH group of donors, NAD or NADP as acceptor"/>
    <property type="evidence" value="ECO:0007669"/>
    <property type="project" value="TreeGrafter"/>
</dbReference>
<dbReference type="FunFam" id="3.40.50.720:FF:000084">
    <property type="entry name" value="Short-chain dehydrogenase reductase"/>
    <property type="match status" value="1"/>
</dbReference>
<organism evidence="2 3">
    <name type="scientific">Nitzschia inconspicua</name>
    <dbReference type="NCBI Taxonomy" id="303405"/>
    <lineage>
        <taxon>Eukaryota</taxon>
        <taxon>Sar</taxon>
        <taxon>Stramenopiles</taxon>
        <taxon>Ochrophyta</taxon>
        <taxon>Bacillariophyta</taxon>
        <taxon>Bacillariophyceae</taxon>
        <taxon>Bacillariophycidae</taxon>
        <taxon>Bacillariales</taxon>
        <taxon>Bacillariaceae</taxon>
        <taxon>Nitzschia</taxon>
    </lineage>
</organism>
<dbReference type="CDD" id="cd05233">
    <property type="entry name" value="SDR_c"/>
    <property type="match status" value="1"/>
</dbReference>
<dbReference type="PROSITE" id="PS00061">
    <property type="entry name" value="ADH_SHORT"/>
    <property type="match status" value="1"/>
</dbReference>
<reference evidence="2" key="1">
    <citation type="journal article" date="2021" name="Sci. Rep.">
        <title>Diploid genomic architecture of Nitzschia inconspicua, an elite biomass production diatom.</title>
        <authorList>
            <person name="Oliver A."/>
            <person name="Podell S."/>
            <person name="Pinowska A."/>
            <person name="Traller J.C."/>
            <person name="Smith S.R."/>
            <person name="McClure R."/>
            <person name="Beliaev A."/>
            <person name="Bohutskyi P."/>
            <person name="Hill E.A."/>
            <person name="Rabines A."/>
            <person name="Zheng H."/>
            <person name="Allen L.Z."/>
            <person name="Kuo A."/>
            <person name="Grigoriev I.V."/>
            <person name="Allen A.E."/>
            <person name="Hazlebeck D."/>
            <person name="Allen E.E."/>
        </authorList>
    </citation>
    <scope>NUCLEOTIDE SEQUENCE</scope>
    <source>
        <strain evidence="2">Hildebrandi</strain>
    </source>
</reference>
<evidence type="ECO:0000313" key="3">
    <source>
        <dbReference type="Proteomes" id="UP000693970"/>
    </source>
</evidence>
<dbReference type="PANTHER" id="PTHR42760:SF133">
    <property type="entry name" value="3-OXOACYL-[ACYL-CARRIER-PROTEIN] REDUCTASE"/>
    <property type="match status" value="1"/>
</dbReference>
<sequence length="267" mass="28742">MKTTGLFLQSMLGMERRVAIVTGSTGGLGRAIVETLAQMGCRVVVNGRNEKKTAKAAQDIIEKCNLDPSQVLAAHGDTSDPEQAKSIVEKVQKQFDCLDILINNAGINLPEGSFEDQYSPEQWETIQKVNICGPMNMVHASLPMLRKSDDGRIINMSSMIAHVGSPANTLYSMTKSAILIFTKCLAADLAGETNIRVNSISPGIFKTEMNQKFTENEEKLKETEGGVPMKRLGQPDELATVVAMVASKAGSYMTGTDVIVDGGVTSV</sequence>
<evidence type="ECO:0000256" key="1">
    <source>
        <dbReference type="ARBA" id="ARBA00023002"/>
    </source>
</evidence>
<keyword evidence="3" id="KW-1185">Reference proteome</keyword>
<accession>A0A9K3KC25</accession>
<protein>
    <submittedName>
        <fullName evidence="2">Short-chain dehydrogenase/reductase family protein</fullName>
    </submittedName>
</protein>
<dbReference type="GO" id="GO:0006633">
    <property type="term" value="P:fatty acid biosynthetic process"/>
    <property type="evidence" value="ECO:0007669"/>
    <property type="project" value="TreeGrafter"/>
</dbReference>
<dbReference type="PANTHER" id="PTHR42760">
    <property type="entry name" value="SHORT-CHAIN DEHYDROGENASES/REDUCTASES FAMILY MEMBER"/>
    <property type="match status" value="1"/>
</dbReference>
<dbReference type="EMBL" id="JAGRRH010000027">
    <property type="protein sequence ID" value="KAG7340778.1"/>
    <property type="molecule type" value="Genomic_DNA"/>
</dbReference>
<dbReference type="Proteomes" id="UP000693970">
    <property type="component" value="Unassembled WGS sequence"/>
</dbReference>